<gene>
    <name evidence="3" type="ORF">GCK32_017393</name>
</gene>
<dbReference type="InterPro" id="IPR013538">
    <property type="entry name" value="ASHA1/2-like_C"/>
</dbReference>
<dbReference type="SUPFAM" id="SSF55961">
    <property type="entry name" value="Bet v1-like"/>
    <property type="match status" value="1"/>
</dbReference>
<comment type="similarity">
    <text evidence="1">Belongs to the AHA1 family.</text>
</comment>
<protein>
    <recommendedName>
        <fullName evidence="2">Activator of Hsp90 ATPase homologue 1/2-like C-terminal domain-containing protein</fullName>
    </recommendedName>
</protein>
<keyword evidence="4" id="KW-1185">Reference proteome</keyword>
<feature type="domain" description="Activator of Hsp90 ATPase homologue 1/2-like C-terminal" evidence="2">
    <location>
        <begin position="61"/>
        <end position="138"/>
    </location>
</feature>
<sequence length="142" mass="16155">MHGKRVELRYSNGFQVVTKGKTAVVDKKSFQNMVITDDANSAPKTDEKFDVKSVEISESYKVPPDRLFEVLSEPNLVRVWANGNVEWNFKPGGKFVLFGGTVTGKFEEIKTNEEITMSWRLKSYPNDHHAKITFTLKDEVIA</sequence>
<dbReference type="Gene3D" id="3.30.530.20">
    <property type="match status" value="1"/>
</dbReference>
<name>A0AAN8EWN3_TRICO</name>
<reference evidence="3 4" key="1">
    <citation type="submission" date="2019-10" db="EMBL/GenBank/DDBJ databases">
        <title>Assembly and Annotation for the nematode Trichostrongylus colubriformis.</title>
        <authorList>
            <person name="Martin J."/>
        </authorList>
    </citation>
    <scope>NUCLEOTIDE SEQUENCE [LARGE SCALE GENOMIC DNA]</scope>
    <source>
        <strain evidence="3">G859</strain>
        <tissue evidence="3">Whole worm</tissue>
    </source>
</reference>
<comment type="caution">
    <text evidence="3">The sequence shown here is derived from an EMBL/GenBank/DDBJ whole genome shotgun (WGS) entry which is preliminary data.</text>
</comment>
<dbReference type="EMBL" id="WIXE01024088">
    <property type="protein sequence ID" value="KAK5965915.1"/>
    <property type="molecule type" value="Genomic_DNA"/>
</dbReference>
<evidence type="ECO:0000313" key="4">
    <source>
        <dbReference type="Proteomes" id="UP001331761"/>
    </source>
</evidence>
<evidence type="ECO:0000256" key="1">
    <source>
        <dbReference type="ARBA" id="ARBA00006817"/>
    </source>
</evidence>
<dbReference type="Proteomes" id="UP001331761">
    <property type="component" value="Unassembled WGS sequence"/>
</dbReference>
<organism evidence="3 4">
    <name type="scientific">Trichostrongylus colubriformis</name>
    <name type="common">Black scour worm</name>
    <dbReference type="NCBI Taxonomy" id="6319"/>
    <lineage>
        <taxon>Eukaryota</taxon>
        <taxon>Metazoa</taxon>
        <taxon>Ecdysozoa</taxon>
        <taxon>Nematoda</taxon>
        <taxon>Chromadorea</taxon>
        <taxon>Rhabditida</taxon>
        <taxon>Rhabditina</taxon>
        <taxon>Rhabditomorpha</taxon>
        <taxon>Strongyloidea</taxon>
        <taxon>Trichostrongylidae</taxon>
        <taxon>Trichostrongylus</taxon>
    </lineage>
</organism>
<dbReference type="InterPro" id="IPR023393">
    <property type="entry name" value="START-like_dom_sf"/>
</dbReference>
<dbReference type="Pfam" id="PF08327">
    <property type="entry name" value="AHSA1"/>
    <property type="match status" value="1"/>
</dbReference>
<dbReference type="AlphaFoldDB" id="A0AAN8EWN3"/>
<evidence type="ECO:0000313" key="3">
    <source>
        <dbReference type="EMBL" id="KAK5965915.1"/>
    </source>
</evidence>
<proteinExistence type="inferred from homology"/>
<evidence type="ECO:0000259" key="2">
    <source>
        <dbReference type="Pfam" id="PF08327"/>
    </source>
</evidence>
<accession>A0AAN8EWN3</accession>